<reference evidence="2" key="1">
    <citation type="submission" date="2020-05" db="EMBL/GenBank/DDBJ databases">
        <title>Phylogenomic resolution of chytrid fungi.</title>
        <authorList>
            <person name="Stajich J.E."/>
            <person name="Amses K."/>
            <person name="Simmons R."/>
            <person name="Seto K."/>
            <person name="Myers J."/>
            <person name="Bonds A."/>
            <person name="Quandt C.A."/>
            <person name="Barry K."/>
            <person name="Liu P."/>
            <person name="Grigoriev I."/>
            <person name="Longcore J.E."/>
            <person name="James T.Y."/>
        </authorList>
    </citation>
    <scope>NUCLEOTIDE SEQUENCE</scope>
    <source>
        <strain evidence="2">JEL0513</strain>
    </source>
</reference>
<dbReference type="EMBL" id="JADGJH010004492">
    <property type="protein sequence ID" value="KAJ3085622.1"/>
    <property type="molecule type" value="Genomic_DNA"/>
</dbReference>
<dbReference type="AlphaFoldDB" id="A0AAD5X9W9"/>
<dbReference type="Proteomes" id="UP001211907">
    <property type="component" value="Unassembled WGS sequence"/>
</dbReference>
<dbReference type="InterPro" id="IPR051702">
    <property type="entry name" value="SH3_domain_YSC84-like"/>
</dbReference>
<accession>A0AAD5X9W9</accession>
<dbReference type="GO" id="GO:0035091">
    <property type="term" value="F:phosphatidylinositol binding"/>
    <property type="evidence" value="ECO:0007669"/>
    <property type="project" value="TreeGrafter"/>
</dbReference>
<sequence>MPLFENFPGEVANAAKIVQTFRNHTNFGIPAHIIKDAKGLAILHVTKAGLLVSAEHGNGIVVARLPDGSWSAPAAIKTTALGVGHQLGIEVSNLIFVLNTEGAIKAFAKGHNFSVGGQVSFAIGPLGRAAEVAGTVKGFAPIYTYSHTKGLFAGASVELSSISERSSVNTETYGPGVSSEVILSGGVPPPDFAADLYLALGAAIVEVEVAV</sequence>
<comment type="caution">
    <text evidence="2">The sequence shown here is derived from an EMBL/GenBank/DDBJ whole genome shotgun (WGS) entry which is preliminary data.</text>
</comment>
<feature type="non-terminal residue" evidence="2">
    <location>
        <position position="1"/>
    </location>
</feature>
<protein>
    <submittedName>
        <fullName evidence="2">SH3 domain-containing YSC84-like protein 1</fullName>
    </submittedName>
</protein>
<organism evidence="2 3">
    <name type="scientific">Physocladia obscura</name>
    <dbReference type="NCBI Taxonomy" id="109957"/>
    <lineage>
        <taxon>Eukaryota</taxon>
        <taxon>Fungi</taxon>
        <taxon>Fungi incertae sedis</taxon>
        <taxon>Chytridiomycota</taxon>
        <taxon>Chytridiomycota incertae sedis</taxon>
        <taxon>Chytridiomycetes</taxon>
        <taxon>Chytridiales</taxon>
        <taxon>Chytriomycetaceae</taxon>
        <taxon>Physocladia</taxon>
    </lineage>
</organism>
<feature type="domain" description="Ysc84 actin-binding" evidence="1">
    <location>
        <begin position="80"/>
        <end position="202"/>
    </location>
</feature>
<name>A0AAD5X9W9_9FUNG</name>
<evidence type="ECO:0000313" key="3">
    <source>
        <dbReference type="Proteomes" id="UP001211907"/>
    </source>
</evidence>
<proteinExistence type="predicted"/>
<dbReference type="Pfam" id="PF04366">
    <property type="entry name" value="Ysc84"/>
    <property type="match status" value="1"/>
</dbReference>
<dbReference type="PANTHER" id="PTHR15629:SF2">
    <property type="entry name" value="SH3 DOMAIN-CONTAINING YSC84-LIKE PROTEIN 1"/>
    <property type="match status" value="1"/>
</dbReference>
<evidence type="ECO:0000259" key="1">
    <source>
        <dbReference type="Pfam" id="PF04366"/>
    </source>
</evidence>
<evidence type="ECO:0000313" key="2">
    <source>
        <dbReference type="EMBL" id="KAJ3085622.1"/>
    </source>
</evidence>
<gene>
    <name evidence="2" type="primary">SH3YL1_3</name>
    <name evidence="2" type="ORF">HK100_008977</name>
</gene>
<dbReference type="PANTHER" id="PTHR15629">
    <property type="entry name" value="SH3YL1 PROTEIN"/>
    <property type="match status" value="1"/>
</dbReference>
<dbReference type="InterPro" id="IPR007461">
    <property type="entry name" value="Ysc84_actin-binding"/>
</dbReference>
<keyword evidence="3" id="KW-1185">Reference proteome</keyword>